<evidence type="ECO:0000256" key="8">
    <source>
        <dbReference type="SAM" id="Phobius"/>
    </source>
</evidence>
<evidence type="ECO:0000256" key="1">
    <source>
        <dbReference type="ARBA" id="ARBA00022536"/>
    </source>
</evidence>
<dbReference type="PROSITE" id="PS01186">
    <property type="entry name" value="EGF_2"/>
    <property type="match status" value="1"/>
</dbReference>
<protein>
    <submittedName>
        <fullName evidence="11">Uncharacterized protein</fullName>
    </submittedName>
</protein>
<feature type="compositionally biased region" description="Basic and acidic residues" evidence="7">
    <location>
        <begin position="1175"/>
        <end position="1188"/>
    </location>
</feature>
<evidence type="ECO:0000256" key="7">
    <source>
        <dbReference type="SAM" id="MobiDB-lite"/>
    </source>
</evidence>
<evidence type="ECO:0000259" key="10">
    <source>
        <dbReference type="PROSITE" id="PS51233"/>
    </source>
</evidence>
<keyword evidence="8" id="KW-0472">Membrane</keyword>
<evidence type="ECO:0000256" key="2">
    <source>
        <dbReference type="ARBA" id="ARBA00022729"/>
    </source>
</evidence>
<evidence type="ECO:0000256" key="4">
    <source>
        <dbReference type="ARBA" id="ARBA00023157"/>
    </source>
</evidence>
<dbReference type="InterPro" id="IPR000742">
    <property type="entry name" value="EGF"/>
</dbReference>
<proteinExistence type="predicted"/>
<keyword evidence="8" id="KW-1133">Transmembrane helix</keyword>
<accession>A0A819T7F6</accession>
<evidence type="ECO:0000256" key="3">
    <source>
        <dbReference type="ARBA" id="ARBA00022737"/>
    </source>
</evidence>
<dbReference type="InterPro" id="IPR001881">
    <property type="entry name" value="EGF-like_Ca-bd_dom"/>
</dbReference>
<dbReference type="Gene3D" id="2.10.25.10">
    <property type="entry name" value="Laminin"/>
    <property type="match status" value="4"/>
</dbReference>
<feature type="domain" description="EGF-like" evidence="9">
    <location>
        <begin position="533"/>
        <end position="572"/>
    </location>
</feature>
<feature type="region of interest" description="Disordered" evidence="7">
    <location>
        <begin position="1141"/>
        <end position="1200"/>
    </location>
</feature>
<dbReference type="InterPro" id="IPR009030">
    <property type="entry name" value="Growth_fac_rcpt_cys_sf"/>
</dbReference>
<dbReference type="PROSITE" id="PS51233">
    <property type="entry name" value="VWFD"/>
    <property type="match status" value="1"/>
</dbReference>
<dbReference type="PROSITE" id="PS01187">
    <property type="entry name" value="EGF_CA"/>
    <property type="match status" value="2"/>
</dbReference>
<dbReference type="SMART" id="SM00181">
    <property type="entry name" value="EGF"/>
    <property type="match status" value="9"/>
</dbReference>
<dbReference type="CDD" id="cd00054">
    <property type="entry name" value="EGF_CA"/>
    <property type="match status" value="3"/>
</dbReference>
<keyword evidence="1 6" id="KW-0245">EGF-like domain</keyword>
<dbReference type="SUPFAM" id="SSF57196">
    <property type="entry name" value="EGF/Laminin"/>
    <property type="match status" value="1"/>
</dbReference>
<dbReference type="InterPro" id="IPR049883">
    <property type="entry name" value="NOTCH1_EGF-like"/>
</dbReference>
<feature type="transmembrane region" description="Helical" evidence="8">
    <location>
        <begin position="1105"/>
        <end position="1131"/>
    </location>
</feature>
<dbReference type="PROSITE" id="PS00010">
    <property type="entry name" value="ASX_HYDROXYL"/>
    <property type="match status" value="4"/>
</dbReference>
<keyword evidence="2" id="KW-0732">Signal</keyword>
<evidence type="ECO:0000313" key="11">
    <source>
        <dbReference type="EMBL" id="CAF4076931.1"/>
    </source>
</evidence>
<gene>
    <name evidence="11" type="ORF">FNK824_LOCUS30136</name>
</gene>
<feature type="compositionally biased region" description="Polar residues" evidence="7">
    <location>
        <begin position="1162"/>
        <end position="1174"/>
    </location>
</feature>
<dbReference type="Pfam" id="PF07645">
    <property type="entry name" value="EGF_CA"/>
    <property type="match status" value="3"/>
</dbReference>
<comment type="caution">
    <text evidence="11">The sequence shown here is derived from an EMBL/GenBank/DDBJ whole genome shotgun (WGS) entry which is preliminary data.</text>
</comment>
<dbReference type="GO" id="GO:0005509">
    <property type="term" value="F:calcium ion binding"/>
    <property type="evidence" value="ECO:0007669"/>
    <property type="project" value="InterPro"/>
</dbReference>
<keyword evidence="5" id="KW-0325">Glycoprotein</keyword>
<evidence type="ECO:0000256" key="6">
    <source>
        <dbReference type="PROSITE-ProRule" id="PRU00076"/>
    </source>
</evidence>
<evidence type="ECO:0000259" key="9">
    <source>
        <dbReference type="PROSITE" id="PS50026"/>
    </source>
</evidence>
<name>A0A819T7F6_9BILA</name>
<feature type="domain" description="VWFD" evidence="10">
    <location>
        <begin position="18"/>
        <end position="254"/>
    </location>
</feature>
<feature type="domain" description="EGF-like" evidence="9">
    <location>
        <begin position="741"/>
        <end position="781"/>
    </location>
</feature>
<keyword evidence="3" id="KW-0677">Repeat</keyword>
<dbReference type="SUPFAM" id="SSF57184">
    <property type="entry name" value="Growth factor receptor domain"/>
    <property type="match status" value="2"/>
</dbReference>
<keyword evidence="4" id="KW-1015">Disulfide bond</keyword>
<organism evidence="11 12">
    <name type="scientific">Rotaria sordida</name>
    <dbReference type="NCBI Taxonomy" id="392033"/>
    <lineage>
        <taxon>Eukaryota</taxon>
        <taxon>Metazoa</taxon>
        <taxon>Spiralia</taxon>
        <taxon>Gnathifera</taxon>
        <taxon>Rotifera</taxon>
        <taxon>Eurotatoria</taxon>
        <taxon>Bdelloidea</taxon>
        <taxon>Philodinida</taxon>
        <taxon>Philodinidae</taxon>
        <taxon>Rotaria</taxon>
    </lineage>
</organism>
<evidence type="ECO:0000256" key="5">
    <source>
        <dbReference type="ARBA" id="ARBA00023180"/>
    </source>
</evidence>
<dbReference type="EMBL" id="CAJOBE010009090">
    <property type="protein sequence ID" value="CAF4076931.1"/>
    <property type="molecule type" value="Genomic_DNA"/>
</dbReference>
<dbReference type="InterPro" id="IPR000152">
    <property type="entry name" value="EGF-type_Asp/Asn_hydroxyl_site"/>
</dbReference>
<dbReference type="SMART" id="SM00179">
    <property type="entry name" value="EGF_CA"/>
    <property type="match status" value="4"/>
</dbReference>
<comment type="caution">
    <text evidence="6">Lacks conserved residue(s) required for the propagation of feature annotation.</text>
</comment>
<keyword evidence="8" id="KW-0812">Transmembrane</keyword>
<evidence type="ECO:0000313" key="12">
    <source>
        <dbReference type="Proteomes" id="UP000663874"/>
    </source>
</evidence>
<dbReference type="InterPro" id="IPR001846">
    <property type="entry name" value="VWF_type-D"/>
</dbReference>
<dbReference type="PANTHER" id="PTHR24039">
    <property type="entry name" value="FIBRILLIN-RELATED"/>
    <property type="match status" value="1"/>
</dbReference>
<dbReference type="FunFam" id="2.10.25.10:FF:000005">
    <property type="entry name" value="Fibrillin 2"/>
    <property type="match status" value="1"/>
</dbReference>
<feature type="domain" description="EGF-like" evidence="9">
    <location>
        <begin position="786"/>
        <end position="825"/>
    </location>
</feature>
<dbReference type="Proteomes" id="UP000663874">
    <property type="component" value="Unassembled WGS sequence"/>
</dbReference>
<dbReference type="InterPro" id="IPR018097">
    <property type="entry name" value="EGF_Ca-bd_CS"/>
</dbReference>
<dbReference type="PROSITE" id="PS50026">
    <property type="entry name" value="EGF_3"/>
    <property type="match status" value="3"/>
</dbReference>
<sequence length="1286" mass="143643">MHLYACFYPISLRLRKLNFVTGVGDPHVNTIDNGRYTCHVHGLFVFAQTNTEANQVAQNNLNSNGLNIDLMYPDDLFQIHARSVYAPPALSYIERTQGYGSIFSSYTIIALHFTFIISNNNGKFGFSVNSDTTLTNDLSNNLNYDYINTMNYTERYIYRVQQTTRSVLNVTIPQLTISLWSGFSMQFEIIGENLECRLILPDKFRTHIEGLVGNFNGDPNDDLCNRQTNQIIPITNLSNLTVLENDQAILNACLSWKVPNDATLSNQEPIMPRTLVEWYYNNASNLLTSLNPRLNPNIVNQTCHGQFECIHDYIIRINRFTGEATALGLERIQESRIVLAEISPTINLTLPVRIELPINNTNCNYSLEINIIPGDRTPIRSAFVTIYPFNTIQNINNNGSSSIIVPMPRNATSSVEVLLTIQYGSNSTLEQYLDILACLCTNGSDKCNFEETTTISTHYQLASCDCRPQYDGILCELDYDGCISGSACNVNWNNETTCVSLNATQQLAESRSYYCVGRCVDGYISVNNFTCDDFDECDSNLSLCEDGECINLIGSYTCNCTSGYRLDHQTCIDINECTEPDSNGTFLRRCIDGEVCINTSGDYRCECSPIFNTTGTCIYNSTLCNFTDNNTCIDSNGTVLCINNTVKINGRCISILNWCELTCSGFCEPINNSYQCNCMKYSGFEYSDIIMGCLQCGDRNYGYGCNESCQCIHGTCNQNATNVNGSCSCDSIHQGQFCDKLIDQCANNNSCNNVTEDCTTDPNYGTAICTCKHGYEKNNATRNCIDIDECASKVDNCNSERSNCNNTMGSYDCNCKDGYQYINGSCVDINECMNLTSCANYNNTYCANIEGSYECRCNYGYSVDGDKTQTYVDILNTNYSCIPTNYSSDCENQCLSPALCSSTTGRCTCPFSILFSFVLSSDVTNQTCQCPGHPFVNYTVPTWFLLSLSVKQMKRLDSIESYLEIEILEILSKINNTYNTTNIQINNTSRYNELQKGDRELFVGLNISLNATQRLQLNNEIHKDMFLNTNYTLTVQMIINDVTGKIENFTEAQRRCKECELLGHGGCDTTSDTCICYTNFEGEFCRIEVTTSTTSQPPSSSPTNWTIIVAVISAIAGLLLIISLSMCIYIIKKRADSKAKKTKQLTESKQLTIPRTHLPTIGTMSQGTIGSTDSSRAENEKQTKDASDTHSSTSTTTYNPIYRTIEDPQHTSLPSGPIPQTQVVGMADTLNSFPRDLRNDPFETNDFGEIEFVTDMLDDMIKDDDNIEEDFIEAINPNVVIPRSNV</sequence>
<reference evidence="11" key="1">
    <citation type="submission" date="2021-02" db="EMBL/GenBank/DDBJ databases">
        <authorList>
            <person name="Nowell W R."/>
        </authorList>
    </citation>
    <scope>NUCLEOTIDE SEQUENCE</scope>
</reference>